<evidence type="ECO:0000256" key="4">
    <source>
        <dbReference type="ARBA" id="ARBA00023163"/>
    </source>
</evidence>
<evidence type="ECO:0000256" key="2">
    <source>
        <dbReference type="ARBA" id="ARBA00009994"/>
    </source>
</evidence>
<comment type="caution">
    <text evidence="7">The sequence shown here is derived from an EMBL/GenBank/DDBJ whole genome shotgun (WGS) entry which is preliminary data.</text>
</comment>
<dbReference type="PANTHER" id="PTHR21428">
    <property type="entry name" value="MEDIATOR OF RNA POLYMERASE II TRANSCRIPTION SUBUNIT 7"/>
    <property type="match status" value="1"/>
</dbReference>
<dbReference type="GO" id="GO:0070847">
    <property type="term" value="C:core mediator complex"/>
    <property type="evidence" value="ECO:0007669"/>
    <property type="project" value="TreeGrafter"/>
</dbReference>
<dbReference type="InterPro" id="IPR044888">
    <property type="entry name" value="Mediatior_Med7_sf"/>
</dbReference>
<evidence type="ECO:0000313" key="8">
    <source>
        <dbReference type="Proteomes" id="UP000324800"/>
    </source>
</evidence>
<reference evidence="7 8" key="1">
    <citation type="submission" date="2019-03" db="EMBL/GenBank/DDBJ databases">
        <title>Single cell metagenomics reveals metabolic interactions within the superorganism composed of flagellate Streblomastix strix and complex community of Bacteroidetes bacteria on its surface.</title>
        <authorList>
            <person name="Treitli S.C."/>
            <person name="Kolisko M."/>
            <person name="Husnik F."/>
            <person name="Keeling P."/>
            <person name="Hampl V."/>
        </authorList>
    </citation>
    <scope>NUCLEOTIDE SEQUENCE [LARGE SCALE GENOMIC DNA]</scope>
    <source>
        <strain evidence="7">ST1C</strain>
    </source>
</reference>
<dbReference type="Gene3D" id="6.10.140.200">
    <property type="match status" value="1"/>
</dbReference>
<evidence type="ECO:0000256" key="5">
    <source>
        <dbReference type="ARBA" id="ARBA00023242"/>
    </source>
</evidence>
<dbReference type="SUPFAM" id="SSF140718">
    <property type="entry name" value="Mediator hinge subcomplex-like"/>
    <property type="match status" value="1"/>
</dbReference>
<evidence type="ECO:0000256" key="3">
    <source>
        <dbReference type="ARBA" id="ARBA00023015"/>
    </source>
</evidence>
<comment type="subcellular location">
    <subcellularLocation>
        <location evidence="1 6">Nucleus</location>
    </subcellularLocation>
</comment>
<evidence type="ECO:0000313" key="7">
    <source>
        <dbReference type="EMBL" id="KAA6374339.1"/>
    </source>
</evidence>
<keyword evidence="6" id="KW-0010">Activator</keyword>
<dbReference type="Proteomes" id="UP000324800">
    <property type="component" value="Unassembled WGS sequence"/>
</dbReference>
<dbReference type="InterPro" id="IPR037212">
    <property type="entry name" value="Med7/Med21-like"/>
</dbReference>
<accession>A0A5J4UV59</accession>
<dbReference type="OrthoDB" id="10253553at2759"/>
<dbReference type="InterPro" id="IPR009244">
    <property type="entry name" value="Mediatior_Med7"/>
</dbReference>
<keyword evidence="3 6" id="KW-0805">Transcription regulation</keyword>
<comment type="similarity">
    <text evidence="2 6">Belongs to the Mediator complex subunit 7 family.</text>
</comment>
<dbReference type="GO" id="GO:0003712">
    <property type="term" value="F:transcription coregulator activity"/>
    <property type="evidence" value="ECO:0007669"/>
    <property type="project" value="InterPro"/>
</dbReference>
<evidence type="ECO:0000256" key="6">
    <source>
        <dbReference type="RuleBase" id="RU364060"/>
    </source>
</evidence>
<dbReference type="EMBL" id="SNRW01012054">
    <property type="protein sequence ID" value="KAA6374339.1"/>
    <property type="molecule type" value="Genomic_DNA"/>
</dbReference>
<organism evidence="7 8">
    <name type="scientific">Streblomastix strix</name>
    <dbReference type="NCBI Taxonomy" id="222440"/>
    <lineage>
        <taxon>Eukaryota</taxon>
        <taxon>Metamonada</taxon>
        <taxon>Preaxostyla</taxon>
        <taxon>Oxymonadida</taxon>
        <taxon>Streblomastigidae</taxon>
        <taxon>Streblomastix</taxon>
    </lineage>
</organism>
<keyword evidence="4 6" id="KW-0804">Transcription</keyword>
<name>A0A5J4UV59_9EUKA</name>
<comment type="subunit">
    <text evidence="6">Component of the Mediator complex.</text>
</comment>
<evidence type="ECO:0000256" key="1">
    <source>
        <dbReference type="ARBA" id="ARBA00004123"/>
    </source>
</evidence>
<protein>
    <recommendedName>
        <fullName evidence="6">Mediator of RNA polymerase II transcription subunit 7</fullName>
    </recommendedName>
</protein>
<dbReference type="GO" id="GO:0006357">
    <property type="term" value="P:regulation of transcription by RNA polymerase II"/>
    <property type="evidence" value="ECO:0007669"/>
    <property type="project" value="InterPro"/>
</dbReference>
<proteinExistence type="inferred from homology"/>
<keyword evidence="5 6" id="KW-0539">Nucleus</keyword>
<dbReference type="AlphaFoldDB" id="A0A5J4UV59"/>
<dbReference type="GO" id="GO:0016592">
    <property type="term" value="C:mediator complex"/>
    <property type="evidence" value="ECO:0007669"/>
    <property type="project" value="InterPro"/>
</dbReference>
<sequence length="206" mass="23501">MAASALLQPPPWYSLFDTNSDFPSPPNIPTSGDIFNTFGMVVSTVRKLPALEKQGIKRLFVSEELIEIPNELRRLNKLHLCTFMQILDNVSKPQEQTQQLTERLDTTFKNIHYLLNSCREAQARQDIVQMLQTQLVTRQQLADQLKRRIVSIVKSGVVGRLQFCFKSRSKHSYLNKGANQTKQTAPLDCHPSCESVEKIVEIFPLC</sequence>
<dbReference type="Pfam" id="PF05983">
    <property type="entry name" value="Med7"/>
    <property type="match status" value="1"/>
</dbReference>
<dbReference type="PANTHER" id="PTHR21428:SF11">
    <property type="entry name" value="MEDIATOR OF RNA POLYMERASE II TRANSCRIPTION SUBUNIT 7"/>
    <property type="match status" value="1"/>
</dbReference>
<gene>
    <name evidence="7" type="ORF">EZS28_030134</name>
</gene>
<comment type="function">
    <text evidence="6">Component of the Mediator complex, a coactivator involved in the regulated transcription of nearly all RNA polymerase II-dependent genes. Mediator functions as a bridge to convey information from gene-specific regulatory proteins to the basal RNA polymerase II transcription machinery.</text>
</comment>